<dbReference type="OrthoDB" id="9815009at2"/>
<accession>A0A662ZFJ6</accession>
<keyword evidence="2" id="KW-1185">Reference proteome</keyword>
<dbReference type="RefSeq" id="WP_093140876.1">
    <property type="nucleotide sequence ID" value="NZ_FOXF01000007.1"/>
</dbReference>
<name>A0A662ZFJ6_9GAMM</name>
<dbReference type="AlphaFoldDB" id="A0A662ZFJ6"/>
<sequence length="348" mass="40745">MTKKFDINEIENILSPLYSYDMFAMLKIISSTSINELGSFDPQKIIKTTFPHHYARENNVEKFIRDCKKSELNSLKADTPKITTKTTPLTYLELKWLKLVINDPKARLFLSQEKIDHISELLKDIPELYDSAAMEIQDREKQPDSFSSPEYIENFQTIYSALNNRGILEINYRTNNSDSLITGLYLPLHMEYDFQFNRFRLICLPFPDEQSSENTEQNKDNMIMTFNLRNIIHVKKSGKIISMEKKREIIEHCVVPEKTIDITIKISYAKNTLERFMLMFAYYSKDLKKVTDDSCTVTMTIPENDLSNVIINILRFGITVQVLSPDPVIEKIREKLLKQKRLLEQDQQ</sequence>
<gene>
    <name evidence="1" type="ORF">SAMN02910344_00642</name>
</gene>
<dbReference type="Proteomes" id="UP000243745">
    <property type="component" value="Unassembled WGS sequence"/>
</dbReference>
<dbReference type="EMBL" id="FOXF01000007">
    <property type="protein sequence ID" value="SFP17628.1"/>
    <property type="molecule type" value="Genomic_DNA"/>
</dbReference>
<reference evidence="1 2" key="1">
    <citation type="submission" date="2016-10" db="EMBL/GenBank/DDBJ databases">
        <authorList>
            <person name="Varghese N."/>
            <person name="Submissions S."/>
        </authorList>
    </citation>
    <scope>NUCLEOTIDE SEQUENCE [LARGE SCALE GENOMIC DNA]</scope>
    <source>
        <strain evidence="1 2">DSM 1361</strain>
    </source>
</reference>
<protein>
    <submittedName>
        <fullName evidence="1">WYL domain-containing protein</fullName>
    </submittedName>
</protein>
<proteinExistence type="predicted"/>
<organism evidence="1 2">
    <name type="scientific">Ruminobacter amylophilus</name>
    <dbReference type="NCBI Taxonomy" id="867"/>
    <lineage>
        <taxon>Bacteria</taxon>
        <taxon>Pseudomonadati</taxon>
        <taxon>Pseudomonadota</taxon>
        <taxon>Gammaproteobacteria</taxon>
        <taxon>Aeromonadales</taxon>
        <taxon>Succinivibrionaceae</taxon>
        <taxon>Ruminobacter</taxon>
    </lineage>
</organism>
<evidence type="ECO:0000313" key="1">
    <source>
        <dbReference type="EMBL" id="SFP17628.1"/>
    </source>
</evidence>
<evidence type="ECO:0000313" key="2">
    <source>
        <dbReference type="Proteomes" id="UP000243745"/>
    </source>
</evidence>